<sequence>MTALARPAPAKLNLGLHVLRRRADGFHDLETVFLPIGWADTLAAAPASDLALTTTDPALPTDGRNLVVRAARALAAWGGVEAGARLHLDKRVPYGAGLGGGSSDAAAALRLLAELWELAVPDDVLVDLALGLGSDVPFFLDGRPALATGQGERLAPLLGAAGAPYRCPFWIVVAVPDVHVGTAEAYGLVTPRDRDRPALADVVRSNDLARWRAELANDFQAPVEAAHPAIAAARRALVAGGAGYASLSGSGSAVFGAFESEAAARAAARSATGCRVWVEARG</sequence>
<keyword evidence="2 9" id="KW-0808">Transferase</keyword>
<dbReference type="NCBIfam" id="NF011202">
    <property type="entry name" value="PRK14608.1"/>
    <property type="match status" value="1"/>
</dbReference>
<dbReference type="InterPro" id="IPR004424">
    <property type="entry name" value="IspE"/>
</dbReference>
<accession>A0ABU3BV64</accession>
<keyword evidence="10" id="KW-1185">Reference proteome</keyword>
<dbReference type="SUPFAM" id="SSF55060">
    <property type="entry name" value="GHMP Kinase, C-terminal domain"/>
    <property type="match status" value="1"/>
</dbReference>
<proteinExistence type="inferred from homology"/>
<dbReference type="NCBIfam" id="TIGR00154">
    <property type="entry name" value="ispE"/>
    <property type="match status" value="1"/>
</dbReference>
<evidence type="ECO:0000259" key="8">
    <source>
        <dbReference type="Pfam" id="PF08544"/>
    </source>
</evidence>
<feature type="domain" description="GHMP kinase C-terminal" evidence="8">
    <location>
        <begin position="203"/>
        <end position="270"/>
    </location>
</feature>
<evidence type="ECO:0000256" key="3">
    <source>
        <dbReference type="ARBA" id="ARBA00022741"/>
    </source>
</evidence>
<dbReference type="PANTHER" id="PTHR43527:SF2">
    <property type="entry name" value="4-DIPHOSPHOCYTIDYL-2-C-METHYL-D-ERYTHRITOL KINASE, CHLOROPLASTIC"/>
    <property type="match status" value="1"/>
</dbReference>
<feature type="non-terminal residue" evidence="9">
    <location>
        <position position="282"/>
    </location>
</feature>
<evidence type="ECO:0000256" key="5">
    <source>
        <dbReference type="ARBA" id="ARBA00022840"/>
    </source>
</evidence>
<dbReference type="Gene3D" id="3.30.70.890">
    <property type="entry name" value="GHMP kinase, C-terminal domain"/>
    <property type="match status" value="1"/>
</dbReference>
<dbReference type="InterPro" id="IPR013750">
    <property type="entry name" value="GHMP_kinase_C_dom"/>
</dbReference>
<dbReference type="InterPro" id="IPR020568">
    <property type="entry name" value="Ribosomal_Su5_D2-typ_SF"/>
</dbReference>
<evidence type="ECO:0000256" key="2">
    <source>
        <dbReference type="ARBA" id="ARBA00022679"/>
    </source>
</evidence>
<dbReference type="GO" id="GO:0050515">
    <property type="term" value="F:4-(cytidine 5'-diphospho)-2-C-methyl-D-erythritol kinase activity"/>
    <property type="evidence" value="ECO:0007669"/>
    <property type="project" value="UniProtKB-EC"/>
</dbReference>
<dbReference type="PIRSF" id="PIRSF010376">
    <property type="entry name" value="IspE"/>
    <property type="match status" value="1"/>
</dbReference>
<dbReference type="PANTHER" id="PTHR43527">
    <property type="entry name" value="4-DIPHOSPHOCYTIDYL-2-C-METHYL-D-ERYTHRITOL KINASE, CHLOROPLASTIC"/>
    <property type="match status" value="1"/>
</dbReference>
<reference evidence="9 10" key="1">
    <citation type="submission" date="2023-09" db="EMBL/GenBank/DDBJ databases">
        <authorList>
            <person name="Rey-Velasco X."/>
        </authorList>
    </citation>
    <scope>NUCLEOTIDE SEQUENCE [LARGE SCALE GENOMIC DNA]</scope>
    <source>
        <strain evidence="9 10">F394</strain>
    </source>
</reference>
<evidence type="ECO:0000256" key="4">
    <source>
        <dbReference type="ARBA" id="ARBA00022777"/>
    </source>
</evidence>
<dbReference type="EMBL" id="JAVRHT010000057">
    <property type="protein sequence ID" value="MDT0633178.1"/>
    <property type="molecule type" value="Genomic_DNA"/>
</dbReference>
<evidence type="ECO:0000313" key="9">
    <source>
        <dbReference type="EMBL" id="MDT0633178.1"/>
    </source>
</evidence>
<dbReference type="SUPFAM" id="SSF54211">
    <property type="entry name" value="Ribosomal protein S5 domain 2-like"/>
    <property type="match status" value="1"/>
</dbReference>
<dbReference type="EC" id="2.7.1.148" evidence="6"/>
<feature type="domain" description="GHMP kinase N-terminal" evidence="7">
    <location>
        <begin position="65"/>
        <end position="142"/>
    </location>
</feature>
<keyword evidence="5" id="KW-0067">ATP-binding</keyword>
<dbReference type="Pfam" id="PF00288">
    <property type="entry name" value="GHMP_kinases_N"/>
    <property type="match status" value="1"/>
</dbReference>
<dbReference type="RefSeq" id="WP_311665821.1">
    <property type="nucleotide sequence ID" value="NZ_JAVRHT010000057.1"/>
</dbReference>
<evidence type="ECO:0000256" key="6">
    <source>
        <dbReference type="NCBIfam" id="TIGR00154"/>
    </source>
</evidence>
<dbReference type="Gene3D" id="3.30.230.10">
    <property type="match status" value="1"/>
</dbReference>
<keyword evidence="4 9" id="KW-0418">Kinase</keyword>
<gene>
    <name evidence="9" type="ORF">RM540_15590</name>
</gene>
<evidence type="ECO:0000256" key="1">
    <source>
        <dbReference type="ARBA" id="ARBA00009684"/>
    </source>
</evidence>
<evidence type="ECO:0000259" key="7">
    <source>
        <dbReference type="Pfam" id="PF00288"/>
    </source>
</evidence>
<dbReference type="InterPro" id="IPR006204">
    <property type="entry name" value="GHMP_kinase_N_dom"/>
</dbReference>
<organism evidence="9 10">
    <name type="scientific">Rubrivirga litoralis</name>
    <dbReference type="NCBI Taxonomy" id="3075598"/>
    <lineage>
        <taxon>Bacteria</taxon>
        <taxon>Pseudomonadati</taxon>
        <taxon>Rhodothermota</taxon>
        <taxon>Rhodothermia</taxon>
        <taxon>Rhodothermales</taxon>
        <taxon>Rubricoccaceae</taxon>
        <taxon>Rubrivirga</taxon>
    </lineage>
</organism>
<keyword evidence="3" id="KW-0547">Nucleotide-binding</keyword>
<dbReference type="InterPro" id="IPR036554">
    <property type="entry name" value="GHMP_kinase_C_sf"/>
</dbReference>
<comment type="similarity">
    <text evidence="1">Belongs to the GHMP kinase family. IspE subfamily.</text>
</comment>
<name>A0ABU3BV64_9BACT</name>
<protein>
    <recommendedName>
        <fullName evidence="6">4-(cytidine 5'-diphospho)-2-C-methyl-D-erythritol kinase</fullName>
        <ecNumber evidence="6">2.7.1.148</ecNumber>
    </recommendedName>
</protein>
<evidence type="ECO:0000313" key="10">
    <source>
        <dbReference type="Proteomes" id="UP001267426"/>
    </source>
</evidence>
<comment type="caution">
    <text evidence="9">The sequence shown here is derived from an EMBL/GenBank/DDBJ whole genome shotgun (WGS) entry which is preliminary data.</text>
</comment>
<dbReference type="HAMAP" id="MF_00061">
    <property type="entry name" value="IspE"/>
    <property type="match status" value="1"/>
</dbReference>
<dbReference type="Proteomes" id="UP001267426">
    <property type="component" value="Unassembled WGS sequence"/>
</dbReference>
<dbReference type="Pfam" id="PF08544">
    <property type="entry name" value="GHMP_kinases_C"/>
    <property type="match status" value="1"/>
</dbReference>
<dbReference type="InterPro" id="IPR014721">
    <property type="entry name" value="Ribsml_uS5_D2-typ_fold_subgr"/>
</dbReference>